<gene>
    <name evidence="1" type="ORF">L6164_030698</name>
</gene>
<proteinExistence type="predicted"/>
<evidence type="ECO:0000313" key="1">
    <source>
        <dbReference type="EMBL" id="KAI4307521.1"/>
    </source>
</evidence>
<evidence type="ECO:0000313" key="2">
    <source>
        <dbReference type="Proteomes" id="UP000828941"/>
    </source>
</evidence>
<reference evidence="1 2" key="1">
    <citation type="journal article" date="2022" name="DNA Res.">
        <title>Chromosomal-level genome assembly of the orchid tree Bauhinia variegata (Leguminosae; Cercidoideae) supports the allotetraploid origin hypothesis of Bauhinia.</title>
        <authorList>
            <person name="Zhong Y."/>
            <person name="Chen Y."/>
            <person name="Zheng D."/>
            <person name="Pang J."/>
            <person name="Liu Y."/>
            <person name="Luo S."/>
            <person name="Meng S."/>
            <person name="Qian L."/>
            <person name="Wei D."/>
            <person name="Dai S."/>
            <person name="Zhou R."/>
        </authorList>
    </citation>
    <scope>NUCLEOTIDE SEQUENCE [LARGE SCALE GENOMIC DNA]</scope>
    <source>
        <strain evidence="1">BV-YZ2020</strain>
    </source>
</reference>
<accession>A0ACB9LE12</accession>
<dbReference type="Proteomes" id="UP000828941">
    <property type="component" value="Chromosome 12"/>
</dbReference>
<organism evidence="1 2">
    <name type="scientific">Bauhinia variegata</name>
    <name type="common">Purple orchid tree</name>
    <name type="synonym">Phanera variegata</name>
    <dbReference type="NCBI Taxonomy" id="167791"/>
    <lineage>
        <taxon>Eukaryota</taxon>
        <taxon>Viridiplantae</taxon>
        <taxon>Streptophyta</taxon>
        <taxon>Embryophyta</taxon>
        <taxon>Tracheophyta</taxon>
        <taxon>Spermatophyta</taxon>
        <taxon>Magnoliopsida</taxon>
        <taxon>eudicotyledons</taxon>
        <taxon>Gunneridae</taxon>
        <taxon>Pentapetalae</taxon>
        <taxon>rosids</taxon>
        <taxon>fabids</taxon>
        <taxon>Fabales</taxon>
        <taxon>Fabaceae</taxon>
        <taxon>Cercidoideae</taxon>
        <taxon>Cercideae</taxon>
        <taxon>Bauhiniinae</taxon>
        <taxon>Bauhinia</taxon>
    </lineage>
</organism>
<keyword evidence="2" id="KW-1185">Reference proteome</keyword>
<dbReference type="EMBL" id="CM039437">
    <property type="protein sequence ID" value="KAI4307521.1"/>
    <property type="molecule type" value="Genomic_DNA"/>
</dbReference>
<name>A0ACB9LE12_BAUVA</name>
<comment type="caution">
    <text evidence="1">The sequence shown here is derived from an EMBL/GenBank/DDBJ whole genome shotgun (WGS) entry which is preliminary data.</text>
</comment>
<protein>
    <submittedName>
        <fullName evidence="1">Uncharacterized protein</fullName>
    </submittedName>
</protein>
<sequence>MFHASMSPSNTPQPSVVKGSTLPRFRTAPASHSPLSSRTIDFHSSIRWFNPNTTNLTPILLLPFSLTRFHNALNKALNCSMRVDRSFEPTIKHRVEFPLSQEPSSDSPR</sequence>